<sequence length="127" mass="13850">MKSLAAIVLTLLISAMFVSMVHISIAMEMDMATTPSECPFMSHTEVLCAMNIADHIGAWKLSFTNTVVNIALYIGAAILLYAGLFRPPPLAQLCLRLCARLKSYTSAQAVRPLQELFADGILNPKVH</sequence>
<dbReference type="AlphaFoldDB" id="A0A2H0UEL6"/>
<feature type="transmembrane region" description="Helical" evidence="1">
    <location>
        <begin position="67"/>
        <end position="85"/>
    </location>
</feature>
<accession>A0A2H0UEL6</accession>
<dbReference type="Proteomes" id="UP000229344">
    <property type="component" value="Unassembled WGS sequence"/>
</dbReference>
<proteinExistence type="predicted"/>
<keyword evidence="1" id="KW-0812">Transmembrane</keyword>
<evidence type="ECO:0000313" key="3">
    <source>
        <dbReference type="Proteomes" id="UP000229344"/>
    </source>
</evidence>
<keyword evidence="1" id="KW-1133">Transmembrane helix</keyword>
<evidence type="ECO:0000313" key="2">
    <source>
        <dbReference type="EMBL" id="PIR84868.1"/>
    </source>
</evidence>
<evidence type="ECO:0000256" key="1">
    <source>
        <dbReference type="SAM" id="Phobius"/>
    </source>
</evidence>
<gene>
    <name evidence="2" type="ORF">COU16_00575</name>
</gene>
<reference evidence="3" key="1">
    <citation type="submission" date="2017-09" db="EMBL/GenBank/DDBJ databases">
        <title>Depth-based differentiation of microbial function through sediment-hosted aquifers and enrichment of novel symbionts in the deep terrestrial subsurface.</title>
        <authorList>
            <person name="Probst A.J."/>
            <person name="Ladd B."/>
            <person name="Jarett J.K."/>
            <person name="Geller-Mcgrath D.E."/>
            <person name="Sieber C.M.K."/>
            <person name="Emerson J.B."/>
            <person name="Anantharaman K."/>
            <person name="Thomas B.C."/>
            <person name="Malmstrom R."/>
            <person name="Stieglmeier M."/>
            <person name="Klingl A."/>
            <person name="Woyke T."/>
            <person name="Ryan C.M."/>
            <person name="Banfield J.F."/>
        </authorList>
    </citation>
    <scope>NUCLEOTIDE SEQUENCE [LARGE SCALE GENOMIC DNA]</scope>
</reference>
<protein>
    <submittedName>
        <fullName evidence="2">Uncharacterized protein</fullName>
    </submittedName>
</protein>
<dbReference type="EMBL" id="PFBI01000003">
    <property type="protein sequence ID" value="PIR84868.1"/>
    <property type="molecule type" value="Genomic_DNA"/>
</dbReference>
<keyword evidence="1" id="KW-0472">Membrane</keyword>
<comment type="caution">
    <text evidence="2">The sequence shown here is derived from an EMBL/GenBank/DDBJ whole genome shotgun (WGS) entry which is preliminary data.</text>
</comment>
<organism evidence="2 3">
    <name type="scientific">Candidatus Kaiserbacteria bacterium CG10_big_fil_rev_8_21_14_0_10_47_16</name>
    <dbReference type="NCBI Taxonomy" id="1974608"/>
    <lineage>
        <taxon>Bacteria</taxon>
        <taxon>Candidatus Kaiseribacteriota</taxon>
    </lineage>
</organism>
<name>A0A2H0UEL6_9BACT</name>